<dbReference type="EMBL" id="KY052832">
    <property type="protein sequence ID" value="ASF00383.1"/>
    <property type="molecule type" value="Genomic_DNA"/>
</dbReference>
<proteinExistence type="predicted"/>
<sequence>MITKNKLQSIISKYYLGGKVESVKWVLNGGTLTIDFMAPTKDMIGRINAWEFPLNQDGTLAIFNTTQLNRLLNVLTGDLMLDAEKTKAVLTKLNIQDAKSTINYSLADPLMIPKVGEVDEDVEWQVKATLENDDFNTFVRAASAIQNNEIVNLNPTQDIVGSSVLQFTFGERMEFSNKVEFHVAAKFEDNVREDNKIPFSSEMLREIFNAHKTSDECQLSFVDTGLLRLIFRSEDENIDAMYFVVRKADY</sequence>
<dbReference type="Gene3D" id="3.70.10.10">
    <property type="match status" value="1"/>
</dbReference>
<name>A0A218MM76_9VIRU</name>
<protein>
    <submittedName>
        <fullName evidence="1">Uncharacterized protein</fullName>
    </submittedName>
</protein>
<organism evidence="1">
    <name type="scientific">uncultured virus</name>
    <dbReference type="NCBI Taxonomy" id="340016"/>
    <lineage>
        <taxon>Viruses</taxon>
        <taxon>environmental samples</taxon>
    </lineage>
</organism>
<accession>A0A218MM76</accession>
<reference evidence="1" key="1">
    <citation type="submission" date="2016-10" db="EMBL/GenBank/DDBJ databases">
        <authorList>
            <person name="Varghese N."/>
        </authorList>
    </citation>
    <scope>NUCLEOTIDE SEQUENCE</scope>
</reference>
<reference evidence="1" key="2">
    <citation type="journal article" date="2017" name="Nat. Commun.">
        <title>Single-virus genomics reveals hidden cosmopolitan and abundant viruses.</title>
        <authorList>
            <person name="Martinez-Hernandez F."/>
            <person name="Fornas O."/>
            <person name="Lluesma Gomez M."/>
            <person name="Bolduc B."/>
            <person name="de la Cruz Pena M.J."/>
            <person name="Martinez J.M."/>
            <person name="Anton J."/>
            <person name="Gasol J.M."/>
            <person name="Rosselli R."/>
            <person name="Rodriguez-Valera F."/>
            <person name="Sullivan M.B."/>
            <person name="Acinas S.G."/>
            <person name="Martinez-Garcia M."/>
        </authorList>
    </citation>
    <scope>NUCLEOTIDE SEQUENCE</scope>
</reference>
<evidence type="ECO:0000313" key="1">
    <source>
        <dbReference type="EMBL" id="ASF00383.1"/>
    </source>
</evidence>